<dbReference type="HAMAP" id="MF_00027">
    <property type="entry name" value="CobB_CbiA"/>
    <property type="match status" value="1"/>
</dbReference>
<dbReference type="InterPro" id="IPR002586">
    <property type="entry name" value="CobQ/CobB/MinD/ParA_Nub-bd_dom"/>
</dbReference>
<dbReference type="PANTHER" id="PTHR43873">
    <property type="entry name" value="COBYRINATE A,C-DIAMIDE SYNTHASE"/>
    <property type="match status" value="1"/>
</dbReference>
<dbReference type="Proteomes" id="UP000746471">
    <property type="component" value="Unassembled WGS sequence"/>
</dbReference>
<comment type="caution">
    <text evidence="10">The sequence shown here is derived from an EMBL/GenBank/DDBJ whole genome shotgun (WGS) entry which is preliminary data.</text>
</comment>
<dbReference type="Gene3D" id="3.40.50.300">
    <property type="entry name" value="P-loop containing nucleotide triphosphate hydrolases"/>
    <property type="match status" value="2"/>
</dbReference>
<dbReference type="Pfam" id="PF01656">
    <property type="entry name" value="CbiA"/>
    <property type="match status" value="1"/>
</dbReference>
<organism evidence="10 11">
    <name type="scientific">Fusibacter paucivorans</name>
    <dbReference type="NCBI Taxonomy" id="76009"/>
    <lineage>
        <taxon>Bacteria</taxon>
        <taxon>Bacillati</taxon>
        <taxon>Bacillota</taxon>
        <taxon>Clostridia</taxon>
        <taxon>Eubacteriales</taxon>
        <taxon>Eubacteriales Family XII. Incertae Sedis</taxon>
        <taxon>Fusibacter</taxon>
    </lineage>
</organism>
<keyword evidence="7" id="KW-0169">Cobalamin biosynthesis</keyword>
<comment type="domain">
    <text evidence="7">Comprises of two domains. The C-terminal domain contains the binding site for glutamine and catalyzes the hydrolysis of this substrate to glutamate and ammonia. The N-terminal domain is anticipated to bind ATP and cobyrinate and catalyzes the ultimate synthesis of the diamide product. The ammonia produced via the glutaminase domain is probably translocated to the adjacent domain via a molecular tunnel, where it reacts with an activated intermediate.</text>
</comment>
<evidence type="ECO:0000259" key="8">
    <source>
        <dbReference type="Pfam" id="PF01656"/>
    </source>
</evidence>
<dbReference type="InterPro" id="IPR004484">
    <property type="entry name" value="CbiA/CobB_synth"/>
</dbReference>
<keyword evidence="3 7" id="KW-0547">Nucleotide-binding</keyword>
<dbReference type="InterPro" id="IPR027417">
    <property type="entry name" value="P-loop_NTPase"/>
</dbReference>
<comment type="cofactor">
    <cofactor evidence="1 7">
        <name>Mg(2+)</name>
        <dbReference type="ChEBI" id="CHEBI:18420"/>
    </cofactor>
</comment>
<comment type="miscellaneous">
    <text evidence="7">The a and c carboxylates of cobyrinate are activated for nucleophilic attack via formation of a phosphorylated intermediate by ATP. CbiA catalyzes first the amidation of the c-carboxylate, and then that of the a-carboxylate.</text>
</comment>
<dbReference type="SUPFAM" id="SSF52540">
    <property type="entry name" value="P-loop containing nucleoside triphosphate hydrolases"/>
    <property type="match status" value="1"/>
</dbReference>
<evidence type="ECO:0000256" key="4">
    <source>
        <dbReference type="ARBA" id="ARBA00022840"/>
    </source>
</evidence>
<keyword evidence="2 7" id="KW-0436">Ligase</keyword>
<dbReference type="PANTHER" id="PTHR43873:SF1">
    <property type="entry name" value="COBYRINATE A,C-DIAMIDE SYNTHASE"/>
    <property type="match status" value="1"/>
</dbReference>
<evidence type="ECO:0000256" key="3">
    <source>
        <dbReference type="ARBA" id="ARBA00022741"/>
    </source>
</evidence>
<dbReference type="InterPro" id="IPR011698">
    <property type="entry name" value="GATase_3"/>
</dbReference>
<feature type="site" description="Increases nucleophilicity of active site Cys" evidence="7">
    <location>
        <position position="474"/>
    </location>
</feature>
<gene>
    <name evidence="7" type="primary">cbiA</name>
    <name evidence="10" type="ORF">KHM83_11850</name>
</gene>
<evidence type="ECO:0000313" key="10">
    <source>
        <dbReference type="EMBL" id="MBS7527375.1"/>
    </source>
</evidence>
<reference evidence="10 11" key="1">
    <citation type="submission" date="2021-05" db="EMBL/GenBank/DDBJ databases">
        <title>Fusibacter ferrireducens sp. nov., an anaerobic, sulfur- and Fe-reducing bacterium isolated from the mangrove sediment.</title>
        <authorList>
            <person name="Qiu D."/>
        </authorList>
    </citation>
    <scope>NUCLEOTIDE SEQUENCE [LARGE SCALE GENOMIC DNA]</scope>
    <source>
        <strain evidence="10 11">DSM 12116</strain>
    </source>
</reference>
<dbReference type="Gene3D" id="3.40.50.880">
    <property type="match status" value="1"/>
</dbReference>
<comment type="similarity">
    <text evidence="7">Belongs to the CobB/CbiA family.</text>
</comment>
<dbReference type="InterPro" id="IPR029062">
    <property type="entry name" value="Class_I_gatase-like"/>
</dbReference>
<dbReference type="Pfam" id="PF07685">
    <property type="entry name" value="GATase_3"/>
    <property type="match status" value="1"/>
</dbReference>
<keyword evidence="4 7" id="KW-0067">ATP-binding</keyword>
<dbReference type="EMBL" id="JAHBCL010000019">
    <property type="protein sequence ID" value="MBS7527375.1"/>
    <property type="molecule type" value="Genomic_DNA"/>
</dbReference>
<feature type="domain" description="CobQ/CobB/MinD/ParA nucleotide binding" evidence="8">
    <location>
        <begin position="6"/>
        <end position="191"/>
    </location>
</feature>
<evidence type="ECO:0000256" key="6">
    <source>
        <dbReference type="ARBA" id="ARBA00022962"/>
    </source>
</evidence>
<name>A0ABS5PQF7_9FIRM</name>
<keyword evidence="5 7" id="KW-0460">Magnesium</keyword>
<dbReference type="EC" id="6.3.5.11" evidence="7"/>
<keyword evidence="6 7" id="KW-0315">Glutamine amidotransferase</keyword>
<evidence type="ECO:0000259" key="9">
    <source>
        <dbReference type="Pfam" id="PF07685"/>
    </source>
</evidence>
<comment type="function">
    <text evidence="7">Catalyzes the ATP-dependent amidation of the two carboxylate groups at positions a and c of cobyrinate, using either L-glutamine or ammonia as the nitrogen source.</text>
</comment>
<comment type="pathway">
    <text evidence="7">Cofactor biosynthesis; adenosylcobalamin biosynthesis; cob(II)yrinate a,c-diamide from sirohydrochlorin (anaerobic route): step 10/10.</text>
</comment>
<evidence type="ECO:0000256" key="5">
    <source>
        <dbReference type="ARBA" id="ARBA00022842"/>
    </source>
</evidence>
<accession>A0ABS5PQF7</accession>
<sequence length="499" mass="55474">MQKALAIGGASSGSGKTTFSIGLMNALIKRGIDVAPFKVGPDYIDPMFHRHVTKKKAYNLPVWMLDDMTTAYLFEKRMAAESFAIVEGVMGYYDGHKTDSFAGSTAHVAALLNIPAIIIFDASSMSLSAAAIVHGFSTFKANSMIKGVVLNNVASEMHYQMLKQGIEHFTEIKCYGYLKKDERVKLGSRHLGLLQAEEIDDLDEKVDYISEQIEATVNVDAIIEDFVYESPKPDYSVLYASEAVSQSSFDDASKETLTASAKQDTECSYRKKKAEIDLKLESMKKRIAAMDGLTVGIAMDKSFSFYYDENVETLKELGITLVPISPIKDSEIPDNCDGLYIGGGYPEVFAKELEMNASFRKALKTALGSGMPCYAECGGLMYLTACIDNGKNTYDAVGFFPAKSEMTNKLQRFGLINVTMKDFMSCTLTFRAHEFHKSLITDDEPIDKKYHIVKGSRSWTCGYQKEHTLGTYAHQHFYSNLDFLSLLIDLWGINKPINQ</sequence>
<dbReference type="NCBIfam" id="NF002204">
    <property type="entry name" value="PRK01077.1"/>
    <property type="match status" value="1"/>
</dbReference>
<comment type="catalytic activity">
    <reaction evidence="7">
        <text>cob(II)yrinate + 2 L-glutamine + 2 ATP + 2 H2O = cob(II)yrinate a,c diamide + 2 L-glutamate + 2 ADP + 2 phosphate + 2 H(+)</text>
        <dbReference type="Rhea" id="RHEA:26289"/>
        <dbReference type="ChEBI" id="CHEBI:15377"/>
        <dbReference type="ChEBI" id="CHEBI:15378"/>
        <dbReference type="ChEBI" id="CHEBI:29985"/>
        <dbReference type="ChEBI" id="CHEBI:30616"/>
        <dbReference type="ChEBI" id="CHEBI:43474"/>
        <dbReference type="ChEBI" id="CHEBI:58359"/>
        <dbReference type="ChEBI" id="CHEBI:58537"/>
        <dbReference type="ChEBI" id="CHEBI:58894"/>
        <dbReference type="ChEBI" id="CHEBI:456216"/>
        <dbReference type="EC" id="6.3.5.11"/>
    </reaction>
</comment>
<feature type="active site" description="Nucleophile" evidence="7">
    <location>
        <position position="377"/>
    </location>
</feature>
<protein>
    <recommendedName>
        <fullName evidence="7">Cobyrinate a,c-diamide synthase</fullName>
        <ecNumber evidence="7">6.3.5.11</ecNumber>
    </recommendedName>
    <alternativeName>
        <fullName evidence="7">Cobyrinic acid a,c-diamide synthetase</fullName>
    </alternativeName>
</protein>
<dbReference type="CDD" id="cd03130">
    <property type="entry name" value="GATase1_CobB"/>
    <property type="match status" value="1"/>
</dbReference>
<keyword evidence="11" id="KW-1185">Reference proteome</keyword>
<dbReference type="PROSITE" id="PS51274">
    <property type="entry name" value="GATASE_COBBQ"/>
    <property type="match status" value="1"/>
</dbReference>
<evidence type="ECO:0000313" key="11">
    <source>
        <dbReference type="Proteomes" id="UP000746471"/>
    </source>
</evidence>
<proteinExistence type="inferred from homology"/>
<dbReference type="SUPFAM" id="SSF52317">
    <property type="entry name" value="Class I glutamine amidotransferase-like"/>
    <property type="match status" value="1"/>
</dbReference>
<dbReference type="RefSeq" id="WP_213237236.1">
    <property type="nucleotide sequence ID" value="NZ_JAHBCL010000019.1"/>
</dbReference>
<feature type="domain" description="CobB/CobQ-like glutamine amidotransferase" evidence="9">
    <location>
        <begin position="294"/>
        <end position="479"/>
    </location>
</feature>
<evidence type="ECO:0000256" key="7">
    <source>
        <dbReference type="HAMAP-Rule" id="MF_00027"/>
    </source>
</evidence>
<evidence type="ECO:0000256" key="2">
    <source>
        <dbReference type="ARBA" id="ARBA00022598"/>
    </source>
</evidence>
<evidence type="ECO:0000256" key="1">
    <source>
        <dbReference type="ARBA" id="ARBA00001946"/>
    </source>
</evidence>